<feature type="transmembrane region" description="Helical" evidence="6">
    <location>
        <begin position="144"/>
        <end position="163"/>
    </location>
</feature>
<accession>A0A8R1UMW5</accession>
<feature type="transmembrane region" description="Helical" evidence="6">
    <location>
        <begin position="539"/>
        <end position="562"/>
    </location>
</feature>
<feature type="region of interest" description="Disordered" evidence="7">
    <location>
        <begin position="1385"/>
        <end position="1406"/>
    </location>
</feature>
<evidence type="ECO:0000256" key="1">
    <source>
        <dbReference type="ARBA" id="ARBA00004141"/>
    </source>
</evidence>
<feature type="transmembrane region" description="Helical" evidence="6">
    <location>
        <begin position="1210"/>
        <end position="1229"/>
    </location>
</feature>
<feature type="transmembrane region" description="Helical" evidence="6">
    <location>
        <begin position="184"/>
        <end position="206"/>
    </location>
</feature>
<evidence type="ECO:0000256" key="7">
    <source>
        <dbReference type="SAM" id="MobiDB-lite"/>
    </source>
</evidence>
<feature type="transmembrane region" description="Helical" evidence="6">
    <location>
        <begin position="991"/>
        <end position="1013"/>
    </location>
</feature>
<sequence length="1406" mass="159474">SKAEELQSPFFKFFVHCGVSACANVIVITLKRFEMDLIPWFFDKSTQDIMFNLIVYISHSFSCSHTIGKTLVLASRFTAICFPLKNIWTVLRVNIAVFLMFLIPACTYSFMIPPKALYRNNTAGLYIYEGVEQWAQQLSKLISAASYIIFILISFPMCIASIYQLRQAQRFNIFWYSVIGQKSLFDMATSMYNLANALTTFVPPLLLISTSRVVAPACIGRRFRYNPTVGHLVFSTAGSELSMVETITTVYVVYVEPMLCLGYVWLLWRTKRSNIKELQSSFYTFFFLSGVAACLNVIMTVAKRTSDRFVPAMELRTSLQDYLFNLIIFLSHSFSLSHTIGKTLMVVTRFSAIAYPLSGDFWTPHHIKVATALLLDSRGLLIYIGVELWAQKIQLSKLFSASASIIFVVVSVPLCSASMYHLRLAQRFNKTLARQERALLYYTIAITFAHLIKSAHQILWYIAIVLDDPGMFDLVTNTYSIGNTLTTFVPPLLLMATSSLVRNQVTCGCCGRNSAVAPNNFSPTGNSSSQDKRSAPSPIFFGGFLITSHMNPSMTSIVLSAITNIASSFYTVFLEPFLGICYVWLMWGIIFRSHLKEMQSSFYKFFIYTGTAACLNVLVVVSKRTADAFMPNIVIKDTVFNIILFGTHWLSLSHTVGKVLVVASRFTIICYPLSQIDFWTHRRVKIAGILMFAIPALLNCFVVPLDAKYRIDDKGNTIYAGVNNWAMQVIKYISNAGYFLFLVISTPMCAISVYKLRRPQRFNKELAAQERSLLIHTVITTAAHMLKSAQQYTIPNALTTFVPPILLIITSTLVRNEVHSIAACLNIFFIILKPAADKILPEIEIRDSIFNFIIYSSHSLSLSHTVGKVLIVSTRYTAICFPLSLGNFWNTRRVRISAFLMFSIPAVLNCFVLRMKANYRYLRRIDDRDNNKIHSFDEFGYRIYAGVDSEAMQMLKVISTSGYFLFLAISTPMCIASLYKLRQFQRFNASSFSFVFLLIFWFITMSMGDVYLFDLATKMYIFPNTISTFAPPVILLATSSIVRKEFLIRFCMNFTTALHSTSFTSFFSNVGYVSVYVLFLEPILCLAYIWLMWRIGRWSTKSRSFRIYKFRSHLKELNSIAACLNVLMIVSKRTADKYMPDIAIKAMVRISAVYRSHIHLHPVWLPLVFTVSYRWKGTSGWHAFHCDLLSVTTERCIRSTNDIFWSQRRVRISAGLMFAIPAVLNAFILPMDAVYRENDQGVTIYGGVTSWGMQLTKVISTTGYILFLCISTPMCAACVYKLREAQRFNKDLAKQERSLLIHTVVTTTAHMIKSAQQIFWFVTMVLGDAYLYDLTTKMYNLPNTLTTFVPPIFLIATSTPVRNEITCGIMGRINFYNNNNSSTIAPSENSGARDRATQEINLSAAA</sequence>
<feature type="transmembrane region" description="Helical" evidence="6">
    <location>
        <begin position="439"/>
        <end position="463"/>
    </location>
</feature>
<evidence type="ECO:0000256" key="3">
    <source>
        <dbReference type="ARBA" id="ARBA00022692"/>
    </source>
</evidence>
<name>A0A8R1UMW5_PRIPA</name>
<dbReference type="PANTHER" id="PTHR31627:SF42">
    <property type="entry name" value="G_PROTEIN_RECEP_F1_2 DOMAIN-CONTAINING PROTEIN-RELATED"/>
    <property type="match status" value="1"/>
</dbReference>
<feature type="transmembrane region" description="Helical" evidence="6">
    <location>
        <begin position="686"/>
        <end position="705"/>
    </location>
</feature>
<keyword evidence="9" id="KW-1185">Reference proteome</keyword>
<reference evidence="8" key="2">
    <citation type="submission" date="2022-06" db="UniProtKB">
        <authorList>
            <consortium name="EnsemblMetazoa"/>
        </authorList>
    </citation>
    <scope>IDENTIFICATION</scope>
    <source>
        <strain evidence="8">PS312</strain>
    </source>
</reference>
<feature type="transmembrane region" description="Helical" evidence="6">
    <location>
        <begin position="896"/>
        <end position="915"/>
    </location>
</feature>
<keyword evidence="4 6" id="KW-1133">Transmembrane helix</keyword>
<evidence type="ECO:0000256" key="5">
    <source>
        <dbReference type="ARBA" id="ARBA00023136"/>
    </source>
</evidence>
<feature type="transmembrane region" description="Helical" evidence="6">
    <location>
        <begin position="1073"/>
        <end position="1093"/>
    </location>
</feature>
<dbReference type="EnsemblMetazoa" id="PPA34687.1">
    <property type="protein sequence ID" value="PPA34687.1"/>
    <property type="gene ID" value="WBGene00273056"/>
</dbReference>
<protein>
    <recommendedName>
        <fullName evidence="6">Serpentine receptor class gamma</fullName>
    </recommendedName>
</protein>
<feature type="transmembrane region" description="Helical" evidence="6">
    <location>
        <begin position="569"/>
        <end position="590"/>
    </location>
</feature>
<dbReference type="Proteomes" id="UP000005239">
    <property type="component" value="Unassembled WGS sequence"/>
</dbReference>
<feature type="transmembrane region" description="Helical" evidence="6">
    <location>
        <begin position="13"/>
        <end position="30"/>
    </location>
</feature>
<comment type="subcellular location">
    <subcellularLocation>
        <location evidence="1">Membrane</location>
        <topology evidence="1">Multi-pass membrane protein</topology>
    </subcellularLocation>
</comment>
<evidence type="ECO:0000256" key="4">
    <source>
        <dbReference type="ARBA" id="ARBA00022989"/>
    </source>
</evidence>
<feature type="transmembrane region" description="Helical" evidence="6">
    <location>
        <begin position="962"/>
        <end position="979"/>
    </location>
</feature>
<feature type="transmembrane region" description="Helical" evidence="6">
    <location>
        <begin position="249"/>
        <end position="268"/>
    </location>
</feature>
<feature type="transmembrane region" description="Helical" evidence="6">
    <location>
        <begin position="93"/>
        <end position="112"/>
    </location>
</feature>
<dbReference type="GO" id="GO:0016020">
    <property type="term" value="C:membrane"/>
    <property type="evidence" value="ECO:0007669"/>
    <property type="project" value="UniProtKB-SubCell"/>
</dbReference>
<comment type="caution">
    <text evidence="6">Lacks conserved residue(s) required for the propagation of feature annotation.</text>
</comment>
<evidence type="ECO:0000313" key="9">
    <source>
        <dbReference type="Proteomes" id="UP000005239"/>
    </source>
</evidence>
<evidence type="ECO:0000313" key="8">
    <source>
        <dbReference type="EnsemblMetazoa" id="PPA34687.1"/>
    </source>
</evidence>
<feature type="transmembrane region" description="Helical" evidence="6">
    <location>
        <begin position="736"/>
        <end position="754"/>
    </location>
</feature>
<feature type="transmembrane region" description="Helical" evidence="6">
    <location>
        <begin position="280"/>
        <end position="302"/>
    </location>
</feature>
<feature type="transmembrane region" description="Helical" evidence="6">
    <location>
        <begin position="1258"/>
        <end position="1280"/>
    </location>
</feature>
<evidence type="ECO:0000256" key="2">
    <source>
        <dbReference type="ARBA" id="ARBA00005692"/>
    </source>
</evidence>
<dbReference type="GO" id="GO:0007606">
    <property type="term" value="P:sensory perception of chemical stimulus"/>
    <property type="evidence" value="ECO:0007669"/>
    <property type="project" value="UniProtKB-UniRule"/>
</dbReference>
<evidence type="ECO:0000256" key="6">
    <source>
        <dbReference type="RuleBase" id="RU280813"/>
    </source>
</evidence>
<dbReference type="InterPro" id="IPR051119">
    <property type="entry name" value="Nematode_SR-like"/>
</dbReference>
<keyword evidence="3 6" id="KW-0812">Transmembrane</keyword>
<gene>
    <name evidence="8" type="primary">WBGene00273056</name>
</gene>
<dbReference type="GO" id="GO:0004888">
    <property type="term" value="F:transmembrane signaling receptor activity"/>
    <property type="evidence" value="ECO:0007669"/>
    <property type="project" value="InterPro"/>
</dbReference>
<feature type="transmembrane region" description="Helical" evidence="6">
    <location>
        <begin position="1019"/>
        <end position="1039"/>
    </location>
</feature>
<feature type="transmembrane region" description="Helical" evidence="6">
    <location>
        <begin position="398"/>
        <end position="419"/>
    </location>
</feature>
<dbReference type="InterPro" id="IPR000609">
    <property type="entry name" value="7TM_GPCR_serpentine_rcpt_Srg"/>
</dbReference>
<comment type="similarity">
    <text evidence="2 6">Belongs to the nematode receptor-like protein srg family.</text>
</comment>
<dbReference type="Gene3D" id="1.20.1070.10">
    <property type="entry name" value="Rhodopsin 7-helix transmembrane proteins"/>
    <property type="match status" value="1"/>
</dbReference>
<dbReference type="Pfam" id="PF02118">
    <property type="entry name" value="Srg"/>
    <property type="match status" value="2"/>
</dbReference>
<proteinExistence type="inferred from homology"/>
<dbReference type="PANTHER" id="PTHR31627">
    <property type="entry name" value="SERPENTINE RECEPTOR CLASS GAMMA-RELATED"/>
    <property type="match status" value="1"/>
</dbReference>
<feature type="transmembrane region" description="Helical" evidence="6">
    <location>
        <begin position="602"/>
        <end position="621"/>
    </location>
</feature>
<keyword evidence="5 6" id="KW-0472">Membrane</keyword>
<organism evidence="8 9">
    <name type="scientific">Pristionchus pacificus</name>
    <name type="common">Parasitic nematode worm</name>
    <dbReference type="NCBI Taxonomy" id="54126"/>
    <lineage>
        <taxon>Eukaryota</taxon>
        <taxon>Metazoa</taxon>
        <taxon>Ecdysozoa</taxon>
        <taxon>Nematoda</taxon>
        <taxon>Chromadorea</taxon>
        <taxon>Rhabditida</taxon>
        <taxon>Rhabditina</taxon>
        <taxon>Diplogasteromorpha</taxon>
        <taxon>Diplogasteroidea</taxon>
        <taxon>Neodiplogasteridae</taxon>
        <taxon>Pristionchus</taxon>
    </lineage>
</organism>
<reference evidence="9" key="1">
    <citation type="journal article" date="2008" name="Nat. Genet.">
        <title>The Pristionchus pacificus genome provides a unique perspective on nematode lifestyle and parasitism.</title>
        <authorList>
            <person name="Dieterich C."/>
            <person name="Clifton S.W."/>
            <person name="Schuster L.N."/>
            <person name="Chinwalla A."/>
            <person name="Delehaunty K."/>
            <person name="Dinkelacker I."/>
            <person name="Fulton L."/>
            <person name="Fulton R."/>
            <person name="Godfrey J."/>
            <person name="Minx P."/>
            <person name="Mitreva M."/>
            <person name="Roeseler W."/>
            <person name="Tian H."/>
            <person name="Witte H."/>
            <person name="Yang S.P."/>
            <person name="Wilson R.K."/>
            <person name="Sommer R.J."/>
        </authorList>
    </citation>
    <scope>NUCLEOTIDE SEQUENCE [LARGE SCALE GENOMIC DNA]</scope>
    <source>
        <strain evidence="9">PS312</strain>
    </source>
</reference>